<dbReference type="Pfam" id="PF04632">
    <property type="entry name" value="FUSC"/>
    <property type="match status" value="1"/>
</dbReference>
<name>A0A1G8GAR4_9BURK</name>
<keyword evidence="1" id="KW-0812">Transmembrane</keyword>
<accession>A0A1G8GAR4</accession>
<feature type="transmembrane region" description="Helical" evidence="1">
    <location>
        <begin position="516"/>
        <end position="535"/>
    </location>
</feature>
<organism evidence="2 3">
    <name type="scientific">Paraburkholderia phenazinium</name>
    <dbReference type="NCBI Taxonomy" id="60549"/>
    <lineage>
        <taxon>Bacteria</taxon>
        <taxon>Pseudomonadati</taxon>
        <taxon>Pseudomonadota</taxon>
        <taxon>Betaproteobacteria</taxon>
        <taxon>Burkholderiales</taxon>
        <taxon>Burkholderiaceae</taxon>
        <taxon>Paraburkholderia</taxon>
    </lineage>
</organism>
<feature type="transmembrane region" description="Helical" evidence="1">
    <location>
        <begin position="567"/>
        <end position="591"/>
    </location>
</feature>
<feature type="transmembrane region" description="Helical" evidence="1">
    <location>
        <begin position="492"/>
        <end position="510"/>
    </location>
</feature>
<dbReference type="Proteomes" id="UP000199706">
    <property type="component" value="Unassembled WGS sequence"/>
</dbReference>
<dbReference type="GO" id="GO:0022857">
    <property type="term" value="F:transmembrane transporter activity"/>
    <property type="evidence" value="ECO:0007669"/>
    <property type="project" value="InterPro"/>
</dbReference>
<feature type="transmembrane region" description="Helical" evidence="1">
    <location>
        <begin position="199"/>
        <end position="224"/>
    </location>
</feature>
<evidence type="ECO:0000313" key="2">
    <source>
        <dbReference type="EMBL" id="SDH91474.1"/>
    </source>
</evidence>
<evidence type="ECO:0000313" key="3">
    <source>
        <dbReference type="Proteomes" id="UP000199706"/>
    </source>
</evidence>
<feature type="transmembrane region" description="Helical" evidence="1">
    <location>
        <begin position="124"/>
        <end position="144"/>
    </location>
</feature>
<keyword evidence="1" id="KW-1133">Transmembrane helix</keyword>
<reference evidence="2 3" key="1">
    <citation type="submission" date="2016-10" db="EMBL/GenBank/DDBJ databases">
        <authorList>
            <person name="de Groot N.N."/>
        </authorList>
    </citation>
    <scope>NUCLEOTIDE SEQUENCE [LARGE SCALE GENOMIC DNA]</scope>
    <source>
        <strain evidence="2 3">LMG 2247</strain>
    </source>
</reference>
<proteinExistence type="predicted"/>
<dbReference type="InterPro" id="IPR006726">
    <property type="entry name" value="PHBA_efflux_AaeB/fusaric-R"/>
</dbReference>
<feature type="transmembrane region" description="Helical" evidence="1">
    <location>
        <begin position="150"/>
        <end position="167"/>
    </location>
</feature>
<feature type="transmembrane region" description="Helical" evidence="1">
    <location>
        <begin position="436"/>
        <end position="457"/>
    </location>
</feature>
<feature type="transmembrane region" description="Helical" evidence="1">
    <location>
        <begin position="174"/>
        <end position="193"/>
    </location>
</feature>
<feature type="transmembrane region" description="Helical" evidence="1">
    <location>
        <begin position="75"/>
        <end position="96"/>
    </location>
</feature>
<sequence length="762" mass="83020">MHASEAPTIGPLPAGACSAASGAFLNSSHHPGRGFLSMKRQHLIQQTSDPRRRWGVMLRASASASRDWAASDGLIWLHLLKTVTAALLALGIAMLLDLQQPRTAMTTVFVLMQPFSGMVLAKSFYRIIGTVVGTVAALVLGAVFVQQPELYMAGLTCWVGACIAAAVRYRHFRWYGFVLAGYTAALIGVPTVMEPNALFLAALTRASEVAVGIVCSSAVSALIVPQRSSLALQRGLRKRYLDFTAFAAQVLGGKVERGMFEARFADLVDGIVGFEATRTFAAFEDPGMRSRSQRLARLNSEFMDACARLHALRQLIKRVQAGGPNAVMRAITPYFEDLSRLLVRQTAQACDAAHAARVAVELRAFQAMLPRRVRETRRPLESTASDLLADFDTSAELLYRFVDEFIRYTDTYASLEHGKPVKERQTVRYVSKTNGFVVGLTFLRTVVVMAIVGAFWIEADWPSGGLAVIGAALACALTSTAPNASKLTLQMAVGAIFATMTGYLFSCYVYPNIEGFPLLCATLAPVLAFGAFLAMRPGVSGYGVGFSVFFCLLAAPDNVVIYQPDLLINNGIAIVAAMLAASLAFAVIFPAQMPWLIGKIKGSLRAQVVLACRGELRGLNQYFQSSTHDLMAQLRVLLTKRSRQHRDALRWMLVTLEVGHAVIDLRNEAAHAAYAEAMQPRWRTCLEQMQVDISGLFEQPGARSLARALASVGVTIDAVQAVLQSVHADRERRHDMQRILGCLHFIRTALLDKDAPFNANGR</sequence>
<dbReference type="EMBL" id="FNCJ01000014">
    <property type="protein sequence ID" value="SDH91474.1"/>
    <property type="molecule type" value="Genomic_DNA"/>
</dbReference>
<dbReference type="GO" id="GO:0005886">
    <property type="term" value="C:plasma membrane"/>
    <property type="evidence" value="ECO:0007669"/>
    <property type="project" value="InterPro"/>
</dbReference>
<evidence type="ECO:0000256" key="1">
    <source>
        <dbReference type="SAM" id="Phobius"/>
    </source>
</evidence>
<keyword evidence="1" id="KW-0472">Membrane</keyword>
<feature type="transmembrane region" description="Helical" evidence="1">
    <location>
        <begin position="542"/>
        <end position="561"/>
    </location>
</feature>
<protein>
    <submittedName>
        <fullName evidence="2">Uncharacterized membrane protein YccC</fullName>
    </submittedName>
</protein>
<gene>
    <name evidence="2" type="ORF">SAMN05216466_114208</name>
</gene>
<dbReference type="AlphaFoldDB" id="A0A1G8GAR4"/>